<accession>A0A9P7G1Y4</accession>
<sequence>MRNLMVGTKYLEHCGKMVIDNTSNEMRCILEFKQNGYWGASNVVSGAVHDQSGEVIMQLEGKWDDQISQTIDTSNFRILWRISPFPKNSQDFYGFTAFAITLNELTSDLAGKLPPTDSRFRPDVRALENGDIDIAEDQKVRVEELQRERRRQGRDREPRWFHQEGEDWIYSGGYWEAREQGWKEEKIEALW</sequence>
<evidence type="ECO:0008006" key="4">
    <source>
        <dbReference type="Google" id="ProtNLM"/>
    </source>
</evidence>
<dbReference type="GO" id="GO:0006887">
    <property type="term" value="P:exocytosis"/>
    <property type="evidence" value="ECO:0007669"/>
    <property type="project" value="TreeGrafter"/>
</dbReference>
<dbReference type="GO" id="GO:0034727">
    <property type="term" value="P:piecemeal microautophagy of the nucleus"/>
    <property type="evidence" value="ECO:0007669"/>
    <property type="project" value="TreeGrafter"/>
</dbReference>
<reference evidence="2" key="2">
    <citation type="submission" date="2021-10" db="EMBL/GenBank/DDBJ databases">
        <title>Phylogenomics reveals ancestral predisposition of the termite-cultivated fungus Termitomyces towards a domesticated lifestyle.</title>
        <authorList>
            <person name="Auxier B."/>
            <person name="Grum-Grzhimaylo A."/>
            <person name="Cardenas M.E."/>
            <person name="Lodge J.D."/>
            <person name="Laessoe T."/>
            <person name="Pedersen O."/>
            <person name="Smith M.E."/>
            <person name="Kuyper T.W."/>
            <person name="Franco-Molano E.A."/>
            <person name="Baroni T.J."/>
            <person name="Aanen D.K."/>
        </authorList>
    </citation>
    <scope>NUCLEOTIDE SEQUENCE</scope>
    <source>
        <strain evidence="2">D49</strain>
    </source>
</reference>
<dbReference type="GO" id="GO:0005886">
    <property type="term" value="C:plasma membrane"/>
    <property type="evidence" value="ECO:0007669"/>
    <property type="project" value="TreeGrafter"/>
</dbReference>
<dbReference type="GO" id="GO:0030011">
    <property type="term" value="P:maintenance of cell polarity"/>
    <property type="evidence" value="ECO:0007669"/>
    <property type="project" value="TreeGrafter"/>
</dbReference>
<dbReference type="GO" id="GO:0032541">
    <property type="term" value="C:cortical endoplasmic reticulum"/>
    <property type="evidence" value="ECO:0007669"/>
    <property type="project" value="TreeGrafter"/>
</dbReference>
<keyword evidence="3" id="KW-1185">Reference proteome</keyword>
<gene>
    <name evidence="2" type="ORF">H0H81_003514</name>
</gene>
<organism evidence="2 3">
    <name type="scientific">Sphagnurus paluster</name>
    <dbReference type="NCBI Taxonomy" id="117069"/>
    <lineage>
        <taxon>Eukaryota</taxon>
        <taxon>Fungi</taxon>
        <taxon>Dikarya</taxon>
        <taxon>Basidiomycota</taxon>
        <taxon>Agaricomycotina</taxon>
        <taxon>Agaricomycetes</taxon>
        <taxon>Agaricomycetidae</taxon>
        <taxon>Agaricales</taxon>
        <taxon>Tricholomatineae</taxon>
        <taxon>Lyophyllaceae</taxon>
        <taxon>Sphagnurus</taxon>
    </lineage>
</organism>
<proteinExistence type="inferred from homology"/>
<dbReference type="InterPro" id="IPR000648">
    <property type="entry name" value="Oxysterol-bd"/>
</dbReference>
<dbReference type="InterPro" id="IPR037239">
    <property type="entry name" value="OSBP_sf"/>
</dbReference>
<protein>
    <recommendedName>
        <fullName evidence="4">Oxysterol-binding protein</fullName>
    </recommendedName>
</protein>
<dbReference type="GO" id="GO:0032934">
    <property type="term" value="F:sterol binding"/>
    <property type="evidence" value="ECO:0007669"/>
    <property type="project" value="TreeGrafter"/>
</dbReference>
<comment type="similarity">
    <text evidence="1">Belongs to the OSBP family.</text>
</comment>
<evidence type="ECO:0000313" key="3">
    <source>
        <dbReference type="Proteomes" id="UP000717328"/>
    </source>
</evidence>
<dbReference type="Gene3D" id="3.30.70.3490">
    <property type="match status" value="1"/>
</dbReference>
<name>A0A9P7G1Y4_9AGAR</name>
<dbReference type="SUPFAM" id="SSF144000">
    <property type="entry name" value="Oxysterol-binding protein-like"/>
    <property type="match status" value="1"/>
</dbReference>
<dbReference type="OrthoDB" id="2975777at2759"/>
<dbReference type="GO" id="GO:0035621">
    <property type="term" value="P:ER to Golgi ceramide transport"/>
    <property type="evidence" value="ECO:0007669"/>
    <property type="project" value="TreeGrafter"/>
</dbReference>
<dbReference type="PANTHER" id="PTHR10972">
    <property type="entry name" value="OXYSTEROL-BINDING PROTEIN-RELATED"/>
    <property type="match status" value="1"/>
</dbReference>
<reference evidence="2" key="1">
    <citation type="submission" date="2021-02" db="EMBL/GenBank/DDBJ databases">
        <authorList>
            <person name="Nieuwenhuis M."/>
            <person name="Van De Peppel L.J.J."/>
        </authorList>
    </citation>
    <scope>NUCLEOTIDE SEQUENCE</scope>
    <source>
        <strain evidence="2">D49</strain>
    </source>
</reference>
<dbReference type="PANTHER" id="PTHR10972:SF203">
    <property type="entry name" value="OXYSTEROL-BINDING PROTEIN HOMOLOG 3"/>
    <property type="match status" value="1"/>
</dbReference>
<dbReference type="GO" id="GO:0006897">
    <property type="term" value="P:endocytosis"/>
    <property type="evidence" value="ECO:0007669"/>
    <property type="project" value="TreeGrafter"/>
</dbReference>
<dbReference type="Gene3D" id="2.40.160.120">
    <property type="match status" value="1"/>
</dbReference>
<dbReference type="EMBL" id="JABCKI010005723">
    <property type="protein sequence ID" value="KAG5639370.1"/>
    <property type="molecule type" value="Genomic_DNA"/>
</dbReference>
<dbReference type="GO" id="GO:0005829">
    <property type="term" value="C:cytosol"/>
    <property type="evidence" value="ECO:0007669"/>
    <property type="project" value="TreeGrafter"/>
</dbReference>
<dbReference type="Proteomes" id="UP000717328">
    <property type="component" value="Unassembled WGS sequence"/>
</dbReference>
<dbReference type="AlphaFoldDB" id="A0A9P7G1Y4"/>
<evidence type="ECO:0000256" key="1">
    <source>
        <dbReference type="ARBA" id="ARBA00008842"/>
    </source>
</evidence>
<dbReference type="GO" id="GO:0097038">
    <property type="term" value="C:perinuclear endoplasmic reticulum"/>
    <property type="evidence" value="ECO:0007669"/>
    <property type="project" value="TreeGrafter"/>
</dbReference>
<comment type="caution">
    <text evidence="2">The sequence shown here is derived from an EMBL/GenBank/DDBJ whole genome shotgun (WGS) entry which is preliminary data.</text>
</comment>
<dbReference type="Pfam" id="PF01237">
    <property type="entry name" value="Oxysterol_BP"/>
    <property type="match status" value="1"/>
</dbReference>
<evidence type="ECO:0000313" key="2">
    <source>
        <dbReference type="EMBL" id="KAG5639370.1"/>
    </source>
</evidence>